<dbReference type="AlphaFoldDB" id="C8V6T9"/>
<protein>
    <submittedName>
        <fullName evidence="2">Uncharacterized protein</fullName>
    </submittedName>
</protein>
<reference evidence="3" key="2">
    <citation type="journal article" date="2009" name="Fungal Genet. Biol.">
        <title>The 2008 update of the Aspergillus nidulans genome annotation: a community effort.</title>
        <authorList>
            <person name="Wortman J.R."/>
            <person name="Gilsenan J.M."/>
            <person name="Joardar V."/>
            <person name="Deegan J."/>
            <person name="Clutterbuck J."/>
            <person name="Andersen M.R."/>
            <person name="Archer D."/>
            <person name="Bencina M."/>
            <person name="Braus G."/>
            <person name="Coutinho P."/>
            <person name="von Dohren H."/>
            <person name="Doonan J."/>
            <person name="Driessen A.J."/>
            <person name="Durek P."/>
            <person name="Espeso E."/>
            <person name="Fekete E."/>
            <person name="Flipphi M."/>
            <person name="Estrada C.G."/>
            <person name="Geysens S."/>
            <person name="Goldman G."/>
            <person name="de Groot P.W."/>
            <person name="Hansen K."/>
            <person name="Harris S.D."/>
            <person name="Heinekamp T."/>
            <person name="Helmstaedt K."/>
            <person name="Henrissat B."/>
            <person name="Hofmann G."/>
            <person name="Homan T."/>
            <person name="Horio T."/>
            <person name="Horiuchi H."/>
            <person name="James S."/>
            <person name="Jones M."/>
            <person name="Karaffa L."/>
            <person name="Karanyi Z."/>
            <person name="Kato M."/>
            <person name="Keller N."/>
            <person name="Kelly D.E."/>
            <person name="Kiel J.A."/>
            <person name="Kim J.M."/>
            <person name="van der Klei I.J."/>
            <person name="Klis F.M."/>
            <person name="Kovalchuk A."/>
            <person name="Krasevec N."/>
            <person name="Kubicek C.P."/>
            <person name="Liu B."/>
            <person name="Maccabe A."/>
            <person name="Meyer V."/>
            <person name="Mirabito P."/>
            <person name="Miskei M."/>
            <person name="Mos M."/>
            <person name="Mullins J."/>
            <person name="Nelson D.R."/>
            <person name="Nielsen J."/>
            <person name="Oakley B.R."/>
            <person name="Osmani S.A."/>
            <person name="Pakula T."/>
            <person name="Paszewski A."/>
            <person name="Paulsen I."/>
            <person name="Pilsyk S."/>
            <person name="Pocsi I."/>
            <person name="Punt P.J."/>
            <person name="Ram A.F."/>
            <person name="Ren Q."/>
            <person name="Robellet X."/>
            <person name="Robson G."/>
            <person name="Seiboth B."/>
            <person name="van Solingen P."/>
            <person name="Specht T."/>
            <person name="Sun J."/>
            <person name="Taheri-Talesh N."/>
            <person name="Takeshita N."/>
            <person name="Ussery D."/>
            <person name="vanKuyk P.A."/>
            <person name="Visser H."/>
            <person name="van de Vondervoort P.J."/>
            <person name="de Vries R.P."/>
            <person name="Walton J."/>
            <person name="Xiang X."/>
            <person name="Xiong Y."/>
            <person name="Zeng A.P."/>
            <person name="Brandt B.W."/>
            <person name="Cornell M.J."/>
            <person name="van den Hondel C.A."/>
            <person name="Visser J."/>
            <person name="Oliver S.G."/>
            <person name="Turner G."/>
        </authorList>
    </citation>
    <scope>GENOME REANNOTATION</scope>
    <source>
        <strain evidence="3">FGSC A4 / ATCC 38163 / CBS 112.46 / NRRL 194 / M139</strain>
    </source>
</reference>
<dbReference type="HOGENOM" id="CLU_1768031_0_0_1"/>
<proteinExistence type="predicted"/>
<organism evidence="2 3">
    <name type="scientific">Emericella nidulans (strain FGSC A4 / ATCC 38163 / CBS 112.46 / NRRL 194 / M139)</name>
    <name type="common">Aspergillus nidulans</name>
    <dbReference type="NCBI Taxonomy" id="227321"/>
    <lineage>
        <taxon>Eukaryota</taxon>
        <taxon>Fungi</taxon>
        <taxon>Dikarya</taxon>
        <taxon>Ascomycota</taxon>
        <taxon>Pezizomycotina</taxon>
        <taxon>Eurotiomycetes</taxon>
        <taxon>Eurotiomycetidae</taxon>
        <taxon>Eurotiales</taxon>
        <taxon>Aspergillaceae</taxon>
        <taxon>Aspergillus</taxon>
        <taxon>Aspergillus subgen. Nidulantes</taxon>
    </lineage>
</organism>
<dbReference type="KEGG" id="ani:ANIA_10461"/>
<dbReference type="RefSeq" id="XP_050467447.1">
    <property type="nucleotide sequence ID" value="XM_050611415.1"/>
</dbReference>
<name>C8V6T9_EMENI</name>
<dbReference type="InParanoid" id="C8V6T9"/>
<evidence type="ECO:0000313" key="2">
    <source>
        <dbReference type="EMBL" id="CBF75350.1"/>
    </source>
</evidence>
<reference evidence="3" key="1">
    <citation type="journal article" date="2005" name="Nature">
        <title>Sequencing of Aspergillus nidulans and comparative analysis with A. fumigatus and A. oryzae.</title>
        <authorList>
            <person name="Galagan J.E."/>
            <person name="Calvo S.E."/>
            <person name="Cuomo C."/>
            <person name="Ma L.J."/>
            <person name="Wortman J.R."/>
            <person name="Batzoglou S."/>
            <person name="Lee S.I."/>
            <person name="Basturkmen M."/>
            <person name="Spevak C.C."/>
            <person name="Clutterbuck J."/>
            <person name="Kapitonov V."/>
            <person name="Jurka J."/>
            <person name="Scazzocchio C."/>
            <person name="Farman M."/>
            <person name="Butler J."/>
            <person name="Purcell S."/>
            <person name="Harris S."/>
            <person name="Braus G.H."/>
            <person name="Draht O."/>
            <person name="Busch S."/>
            <person name="D'Enfert C."/>
            <person name="Bouchier C."/>
            <person name="Goldman G.H."/>
            <person name="Bell-Pedersen D."/>
            <person name="Griffiths-Jones S."/>
            <person name="Doonan J.H."/>
            <person name="Yu J."/>
            <person name="Vienken K."/>
            <person name="Pain A."/>
            <person name="Freitag M."/>
            <person name="Selker E.U."/>
            <person name="Archer D.B."/>
            <person name="Penalva M.A."/>
            <person name="Oakley B.R."/>
            <person name="Momany M."/>
            <person name="Tanaka T."/>
            <person name="Kumagai T."/>
            <person name="Asai K."/>
            <person name="Machida M."/>
            <person name="Nierman W.C."/>
            <person name="Denning D.W."/>
            <person name="Caddick M."/>
            <person name="Hynes M."/>
            <person name="Paoletti M."/>
            <person name="Fischer R."/>
            <person name="Miller B."/>
            <person name="Dyer P."/>
            <person name="Sachs M.S."/>
            <person name="Osmani S.A."/>
            <person name="Birren B.W."/>
        </authorList>
    </citation>
    <scope>NUCLEOTIDE SEQUENCE [LARGE SCALE GENOMIC DNA]</scope>
    <source>
        <strain evidence="3">FGSC A4 / ATCC 38163 / CBS 112.46 / NRRL 194 / M139</strain>
    </source>
</reference>
<keyword evidence="3" id="KW-1185">Reference proteome</keyword>
<feature type="transmembrane region" description="Helical" evidence="1">
    <location>
        <begin position="43"/>
        <end position="61"/>
    </location>
</feature>
<dbReference type="VEuPathDB" id="FungiDB:AN10461"/>
<evidence type="ECO:0000256" key="1">
    <source>
        <dbReference type="SAM" id="Phobius"/>
    </source>
</evidence>
<keyword evidence="1" id="KW-1133">Transmembrane helix</keyword>
<sequence>MFPWNTPGNLRDRRCARDIAMELDMIPLLEPYHDLFYQLPYHYFYYYAFSLASSLLISTCIDQRNLKQRQLFSAPNLLLHSYRPSRFHSPAILDFIITYFRYFIPPMERARAHCTNFFCNSALRYNAILSAGTRGYLIFTRVQGPLP</sequence>
<keyword evidence="1" id="KW-0472">Membrane</keyword>
<dbReference type="Proteomes" id="UP000000560">
    <property type="component" value="Chromosome II"/>
</dbReference>
<gene>
    <name evidence="2" type="ORF">ANIA_10461</name>
</gene>
<dbReference type="GeneID" id="74896417"/>
<keyword evidence="1" id="KW-0812">Transmembrane</keyword>
<evidence type="ECO:0000313" key="3">
    <source>
        <dbReference type="Proteomes" id="UP000000560"/>
    </source>
</evidence>
<accession>C8V6T9</accession>
<dbReference type="EMBL" id="BN001302">
    <property type="protein sequence ID" value="CBF75350.1"/>
    <property type="molecule type" value="Genomic_DNA"/>
</dbReference>